<dbReference type="InterPro" id="IPR001623">
    <property type="entry name" value="DnaJ_domain"/>
</dbReference>
<feature type="compositionally biased region" description="Polar residues" evidence="4">
    <location>
        <begin position="71"/>
        <end position="82"/>
    </location>
</feature>
<dbReference type="SUPFAM" id="SSF46565">
    <property type="entry name" value="Chaperone J-domain"/>
    <property type="match status" value="1"/>
</dbReference>
<dbReference type="SMART" id="SM00271">
    <property type="entry name" value="DnaJ"/>
    <property type="match status" value="1"/>
</dbReference>
<dbReference type="Proteomes" id="UP000325902">
    <property type="component" value="Unassembled WGS sequence"/>
</dbReference>
<feature type="repeat" description="TPR" evidence="3">
    <location>
        <begin position="165"/>
        <end position="198"/>
    </location>
</feature>
<feature type="compositionally biased region" description="Basic and acidic residues" evidence="4">
    <location>
        <begin position="61"/>
        <end position="70"/>
    </location>
</feature>
<feature type="compositionally biased region" description="Pro residues" evidence="4">
    <location>
        <begin position="148"/>
        <end position="163"/>
    </location>
</feature>
<dbReference type="PROSITE" id="PS00636">
    <property type="entry name" value="DNAJ_1"/>
    <property type="match status" value="1"/>
</dbReference>
<accession>A0A5N5D331</accession>
<keyword evidence="2 3" id="KW-0802">TPR repeat</keyword>
<feature type="compositionally biased region" description="Gly residues" evidence="4">
    <location>
        <begin position="638"/>
        <end position="677"/>
    </location>
</feature>
<dbReference type="InterPro" id="IPR052758">
    <property type="entry name" value="SRC_co-chaperone"/>
</dbReference>
<feature type="repeat" description="TPR" evidence="3">
    <location>
        <begin position="394"/>
        <end position="427"/>
    </location>
</feature>
<keyword evidence="1" id="KW-0677">Repeat</keyword>
<feature type="compositionally biased region" description="Basic and acidic residues" evidence="4">
    <location>
        <begin position="767"/>
        <end position="782"/>
    </location>
</feature>
<dbReference type="Pfam" id="PF00226">
    <property type="entry name" value="DnaJ"/>
    <property type="match status" value="1"/>
</dbReference>
<dbReference type="CDD" id="cd06257">
    <property type="entry name" value="DnaJ"/>
    <property type="match status" value="1"/>
</dbReference>
<name>A0A5N5D331_9PEZI</name>
<feature type="repeat" description="TPR" evidence="3">
    <location>
        <begin position="348"/>
        <end position="381"/>
    </location>
</feature>
<feature type="compositionally biased region" description="Polar residues" evidence="4">
    <location>
        <begin position="47"/>
        <end position="59"/>
    </location>
</feature>
<feature type="domain" description="J" evidence="5">
    <location>
        <begin position="520"/>
        <end position="585"/>
    </location>
</feature>
<dbReference type="Pfam" id="PF14559">
    <property type="entry name" value="TPR_19"/>
    <property type="match status" value="1"/>
</dbReference>
<feature type="compositionally biased region" description="Basic and acidic residues" evidence="4">
    <location>
        <begin position="822"/>
        <end position="834"/>
    </location>
</feature>
<dbReference type="InterPro" id="IPR018253">
    <property type="entry name" value="DnaJ_domain_CS"/>
</dbReference>
<dbReference type="PANTHER" id="PTHR44200">
    <property type="entry name" value="DNAJ HOMOLOG SUBFAMILY C MEMBER 7"/>
    <property type="match status" value="1"/>
</dbReference>
<dbReference type="PROSITE" id="PS50076">
    <property type="entry name" value="DNAJ_2"/>
    <property type="match status" value="1"/>
</dbReference>
<reference evidence="6 7" key="1">
    <citation type="journal article" date="2019" name="Sci. Rep.">
        <title>A multi-omics analysis of the grapevine pathogen Lasiodiplodia theobromae reveals that temperature affects the expression of virulence- and pathogenicity-related genes.</title>
        <authorList>
            <person name="Felix C."/>
            <person name="Meneses R."/>
            <person name="Goncalves M.F.M."/>
            <person name="Tilleman L."/>
            <person name="Duarte A.S."/>
            <person name="Jorrin-Novo J.V."/>
            <person name="Van de Peer Y."/>
            <person name="Deforce D."/>
            <person name="Van Nieuwerburgh F."/>
            <person name="Esteves A.C."/>
            <person name="Alves A."/>
        </authorList>
    </citation>
    <scope>NUCLEOTIDE SEQUENCE [LARGE SCALE GENOMIC DNA]</scope>
    <source>
        <strain evidence="6 7">LA-SOL3</strain>
    </source>
</reference>
<evidence type="ECO:0000256" key="1">
    <source>
        <dbReference type="ARBA" id="ARBA00022737"/>
    </source>
</evidence>
<feature type="region of interest" description="Disordered" evidence="4">
    <location>
        <begin position="1"/>
        <end position="166"/>
    </location>
</feature>
<dbReference type="PANTHER" id="PTHR44200:SF1">
    <property type="entry name" value="DNAJ HOMOLOG SUBFAMILY C MEMBER 7"/>
    <property type="match status" value="1"/>
</dbReference>
<dbReference type="Gene3D" id="1.25.40.10">
    <property type="entry name" value="Tetratricopeptide repeat domain"/>
    <property type="match status" value="1"/>
</dbReference>
<dbReference type="InterPro" id="IPR019734">
    <property type="entry name" value="TPR_rpt"/>
</dbReference>
<evidence type="ECO:0000256" key="3">
    <source>
        <dbReference type="PROSITE-ProRule" id="PRU00339"/>
    </source>
</evidence>
<dbReference type="Gene3D" id="1.10.287.110">
    <property type="entry name" value="DnaJ domain"/>
    <property type="match status" value="1"/>
</dbReference>
<dbReference type="AlphaFoldDB" id="A0A5N5D331"/>
<dbReference type="Pfam" id="PF13414">
    <property type="entry name" value="TPR_11"/>
    <property type="match status" value="2"/>
</dbReference>
<dbReference type="PROSITE" id="PS50005">
    <property type="entry name" value="TPR"/>
    <property type="match status" value="3"/>
</dbReference>
<feature type="region of interest" description="Disordered" evidence="4">
    <location>
        <begin position="638"/>
        <end position="834"/>
    </location>
</feature>
<dbReference type="SMART" id="SM00028">
    <property type="entry name" value="TPR"/>
    <property type="match status" value="7"/>
</dbReference>
<feature type="compositionally biased region" description="Low complexity" evidence="4">
    <location>
        <begin position="678"/>
        <end position="690"/>
    </location>
</feature>
<dbReference type="SUPFAM" id="SSF48452">
    <property type="entry name" value="TPR-like"/>
    <property type="match status" value="1"/>
</dbReference>
<gene>
    <name evidence="6" type="ORF">DBV05_g9551</name>
</gene>
<protein>
    <submittedName>
        <fullName evidence="6">DnaJ-like protein subfamily C member 7-like protein</fullName>
    </submittedName>
</protein>
<comment type="caution">
    <text evidence="6">The sequence shown here is derived from an EMBL/GenBank/DDBJ whole genome shotgun (WGS) entry which is preliminary data.</text>
</comment>
<feature type="compositionally biased region" description="Polar residues" evidence="4">
    <location>
        <begin position="783"/>
        <end position="808"/>
    </location>
</feature>
<dbReference type="PRINTS" id="PR00625">
    <property type="entry name" value="JDOMAIN"/>
</dbReference>
<evidence type="ECO:0000313" key="6">
    <source>
        <dbReference type="EMBL" id="KAB2571802.1"/>
    </source>
</evidence>
<dbReference type="OrthoDB" id="10250354at2759"/>
<evidence type="ECO:0000313" key="7">
    <source>
        <dbReference type="Proteomes" id="UP000325902"/>
    </source>
</evidence>
<evidence type="ECO:0000256" key="4">
    <source>
        <dbReference type="SAM" id="MobiDB-lite"/>
    </source>
</evidence>
<organism evidence="6 7">
    <name type="scientific">Lasiodiplodia theobromae</name>
    <dbReference type="NCBI Taxonomy" id="45133"/>
    <lineage>
        <taxon>Eukaryota</taxon>
        <taxon>Fungi</taxon>
        <taxon>Dikarya</taxon>
        <taxon>Ascomycota</taxon>
        <taxon>Pezizomycotina</taxon>
        <taxon>Dothideomycetes</taxon>
        <taxon>Dothideomycetes incertae sedis</taxon>
        <taxon>Botryosphaeriales</taxon>
        <taxon>Botryosphaeriaceae</taxon>
        <taxon>Lasiodiplodia</taxon>
    </lineage>
</organism>
<dbReference type="InterPro" id="IPR036869">
    <property type="entry name" value="J_dom_sf"/>
</dbReference>
<evidence type="ECO:0000259" key="5">
    <source>
        <dbReference type="PROSITE" id="PS50076"/>
    </source>
</evidence>
<dbReference type="InterPro" id="IPR011990">
    <property type="entry name" value="TPR-like_helical_dom_sf"/>
</dbReference>
<dbReference type="Pfam" id="PF13432">
    <property type="entry name" value="TPR_16"/>
    <property type="match status" value="1"/>
</dbReference>
<evidence type="ECO:0000256" key="2">
    <source>
        <dbReference type="ARBA" id="ARBA00022803"/>
    </source>
</evidence>
<keyword evidence="7" id="KW-1185">Reference proteome</keyword>
<sequence>MVLPGIFSKQQKKKPTDSSASPPPTPSLHEHKARTSTPPASPEKRPSSQTNRSSHSARSSPVKDRHRRSDSSPTKKSAFSRSQSHDPDTHPLNLPPEERRRLSALHTKMSEQPQSTPATPMDVDREATASPSPKPNGNAAETNGDNAAPPPPPHRTPTSPPPVDAEACKAAGNKFFKAKDYPKAIQEYTKAIEADPKSATYRSNRAAAYISANRFPEALEDCKVADELEPNNPKILHRLARVYTALGRPQDALEIYEKANASATDKTAAQAMVTHLTQAEDLLRSGSSGSMVIHALDQAEKGLGSGVAVPRKWRLMRGEAYLKMGNANALGEAQSQAMTLLRANSQDPEALVLRGRALYGQGDNTKAIQHFRQALSCDPDFKDAIKWLRTVQKLDRMKEEGNQAFKSGKYQEAVNTYTQALEIDPQNKGTNSKLLQNRATANIKLKNYQQSVDDCTRALELDSSYLKARKTKAKALGELGKYDAAIQELNAIKETNPGEPGIDKDIRSMQLEAKKAQRKDYYKILGIEKDADENQIKKAYRKLAIVHHPDKNPDDPEAAERFKDIGEAYETLSDSQKRARYDSGEDLMDPADMFGGGGGFGGGMGGMGGGVNISPEMLFNMMGGGMGGGGFGGFQSAGGFPGGARGRGQGNGGSTRGGAGRGTARGAGSVPRGGGSTGRTTTYGGTKTGANDGVNAARNDGKTEGPGAKNSTVPAAGKTSGVETFGNPGAARATRGSYKAASGEYSNTDARSAGDSSKFGRASTYGKDQRTARSANRAKDATSNRPTNSVKDSSPSMATSPSKTTPSGKATPGKPAGVKEQSTPKKADSSKSKK</sequence>
<proteinExistence type="predicted"/>
<dbReference type="Pfam" id="PF13181">
    <property type="entry name" value="TPR_8"/>
    <property type="match status" value="1"/>
</dbReference>
<dbReference type="EMBL" id="VCHE01000092">
    <property type="protein sequence ID" value="KAB2571802.1"/>
    <property type="molecule type" value="Genomic_DNA"/>
</dbReference>
<dbReference type="FunFam" id="1.10.287.110:FF:000055">
    <property type="entry name" value="DnaJ subfamily C member 7"/>
    <property type="match status" value="1"/>
</dbReference>